<keyword evidence="2" id="KW-1185">Reference proteome</keyword>
<gene>
    <name evidence="1" type="ORF">FNA46_05340</name>
</gene>
<organism evidence="1 2">
    <name type="scientific">Rhizobium straminoryzae</name>
    <dbReference type="NCBI Taxonomy" id="1387186"/>
    <lineage>
        <taxon>Bacteria</taxon>
        <taxon>Pseudomonadati</taxon>
        <taxon>Pseudomonadota</taxon>
        <taxon>Alphaproteobacteria</taxon>
        <taxon>Hyphomicrobiales</taxon>
        <taxon>Rhizobiaceae</taxon>
        <taxon>Rhizobium/Agrobacterium group</taxon>
        <taxon>Rhizobium</taxon>
    </lineage>
</organism>
<evidence type="ECO:0000313" key="1">
    <source>
        <dbReference type="EMBL" id="TRL40734.1"/>
    </source>
</evidence>
<evidence type="ECO:0000313" key="2">
    <source>
        <dbReference type="Proteomes" id="UP000316801"/>
    </source>
</evidence>
<dbReference type="GO" id="GO:0050660">
    <property type="term" value="F:flavin adenine dinucleotide binding"/>
    <property type="evidence" value="ECO:0007669"/>
    <property type="project" value="InterPro"/>
</dbReference>
<accession>A0A549TEK1</accession>
<dbReference type="EMBL" id="VJMG01000011">
    <property type="protein sequence ID" value="TRL40734.1"/>
    <property type="molecule type" value="Genomic_DNA"/>
</dbReference>
<dbReference type="Proteomes" id="UP000316801">
    <property type="component" value="Unassembled WGS sequence"/>
</dbReference>
<reference evidence="1 2" key="1">
    <citation type="submission" date="2019-07" db="EMBL/GenBank/DDBJ databases">
        <title>Ln-dependent methylotrophs.</title>
        <authorList>
            <person name="Tani A."/>
        </authorList>
    </citation>
    <scope>NUCLEOTIDE SEQUENCE [LARGE SCALE GENOMIC DNA]</scope>
    <source>
        <strain evidence="1 2">SM12</strain>
    </source>
</reference>
<evidence type="ECO:0008006" key="3">
    <source>
        <dbReference type="Google" id="ProtNLM"/>
    </source>
</evidence>
<comment type="caution">
    <text evidence="1">The sequence shown here is derived from an EMBL/GenBank/DDBJ whole genome shotgun (WGS) entry which is preliminary data.</text>
</comment>
<dbReference type="GO" id="GO:0016627">
    <property type="term" value="F:oxidoreductase activity, acting on the CH-CH group of donors"/>
    <property type="evidence" value="ECO:0007669"/>
    <property type="project" value="InterPro"/>
</dbReference>
<sequence>MGKICSSGAVACRISPFRANRGYVSISRQLWRSSMHNVYRLPDQRAFPMTHPSTELEVITTTRQLLERTSGQNGDDRMVHALPPSLLSFGKAGLLGTSVPADLGGADIANAVIAEMIALAAASDTSLAQRLVGHFLVVEAIRAADGGRQTSEWLTRALAGDIFLLAADPIAEETVSWPALVAGKAGFLLPAEALPRQEEAGPVWLAVPCIDPAGRRLLALLAPIEDDAAGSGIAVPAGSLVELAEDDIETTTLTRLASLLQAAVDLGRARRVFNELALSAEEKAGNPTEYPAEFVRLGELAARLDGVSALIERAGQHVDSVQVDPTPQLALQASLSCRSACVMAAEILKDLDAARLPSQSDTWAVRNELAKRRLGQLHVRGAIPARWPFAY</sequence>
<proteinExistence type="predicted"/>
<dbReference type="Gene3D" id="1.10.540.10">
    <property type="entry name" value="Acyl-CoA dehydrogenase/oxidase, N-terminal domain"/>
    <property type="match status" value="1"/>
</dbReference>
<dbReference type="RefSeq" id="WP_143124079.1">
    <property type="nucleotide sequence ID" value="NZ_VJMG01000011.1"/>
</dbReference>
<dbReference type="InterPro" id="IPR009100">
    <property type="entry name" value="AcylCoA_DH/oxidase_NM_dom_sf"/>
</dbReference>
<dbReference type="SUPFAM" id="SSF56645">
    <property type="entry name" value="Acyl-CoA dehydrogenase NM domain-like"/>
    <property type="match status" value="1"/>
</dbReference>
<protein>
    <recommendedName>
        <fullName evidence="3">Acyl-CoA dehydrogenase</fullName>
    </recommendedName>
</protein>
<dbReference type="InterPro" id="IPR037069">
    <property type="entry name" value="AcylCoA_DH/ox_N_sf"/>
</dbReference>
<dbReference type="AlphaFoldDB" id="A0A549TEK1"/>
<dbReference type="Gene3D" id="1.20.140.10">
    <property type="entry name" value="Butyryl-CoA Dehydrogenase, subunit A, domain 3"/>
    <property type="match status" value="1"/>
</dbReference>
<name>A0A549TEK1_9HYPH</name>